<sequence length="52" mass="5834">MAPSHQASSRMTDSRPLLSPSNSRFCRRKEVGQIRIVVIYGGKEERDRSEGG</sequence>
<dbReference type="AlphaFoldDB" id="A0AAV5ILZ7"/>
<dbReference type="Proteomes" id="UP001054252">
    <property type="component" value="Unassembled WGS sequence"/>
</dbReference>
<name>A0AAV5ILZ7_9ROSI</name>
<accession>A0AAV5ILZ7</accession>
<organism evidence="2 3">
    <name type="scientific">Rubroshorea leprosula</name>
    <dbReference type="NCBI Taxonomy" id="152421"/>
    <lineage>
        <taxon>Eukaryota</taxon>
        <taxon>Viridiplantae</taxon>
        <taxon>Streptophyta</taxon>
        <taxon>Embryophyta</taxon>
        <taxon>Tracheophyta</taxon>
        <taxon>Spermatophyta</taxon>
        <taxon>Magnoliopsida</taxon>
        <taxon>eudicotyledons</taxon>
        <taxon>Gunneridae</taxon>
        <taxon>Pentapetalae</taxon>
        <taxon>rosids</taxon>
        <taxon>malvids</taxon>
        <taxon>Malvales</taxon>
        <taxon>Dipterocarpaceae</taxon>
        <taxon>Rubroshorea</taxon>
    </lineage>
</organism>
<feature type="compositionally biased region" description="Polar residues" evidence="1">
    <location>
        <begin position="1"/>
        <end position="11"/>
    </location>
</feature>
<keyword evidence="3" id="KW-1185">Reference proteome</keyword>
<gene>
    <name evidence="2" type="ORF">SLEP1_g11419</name>
</gene>
<comment type="caution">
    <text evidence="2">The sequence shown here is derived from an EMBL/GenBank/DDBJ whole genome shotgun (WGS) entry which is preliminary data.</text>
</comment>
<evidence type="ECO:0000313" key="3">
    <source>
        <dbReference type="Proteomes" id="UP001054252"/>
    </source>
</evidence>
<evidence type="ECO:0000313" key="2">
    <source>
        <dbReference type="EMBL" id="GKU98410.1"/>
    </source>
</evidence>
<dbReference type="EMBL" id="BPVZ01000012">
    <property type="protein sequence ID" value="GKU98410.1"/>
    <property type="molecule type" value="Genomic_DNA"/>
</dbReference>
<feature type="region of interest" description="Disordered" evidence="1">
    <location>
        <begin position="1"/>
        <end position="25"/>
    </location>
</feature>
<evidence type="ECO:0000256" key="1">
    <source>
        <dbReference type="SAM" id="MobiDB-lite"/>
    </source>
</evidence>
<reference evidence="2 3" key="1">
    <citation type="journal article" date="2021" name="Commun. Biol.">
        <title>The genome of Shorea leprosula (Dipterocarpaceae) highlights the ecological relevance of drought in aseasonal tropical rainforests.</title>
        <authorList>
            <person name="Ng K.K.S."/>
            <person name="Kobayashi M.J."/>
            <person name="Fawcett J.A."/>
            <person name="Hatakeyama M."/>
            <person name="Paape T."/>
            <person name="Ng C.H."/>
            <person name="Ang C.C."/>
            <person name="Tnah L.H."/>
            <person name="Lee C.T."/>
            <person name="Nishiyama T."/>
            <person name="Sese J."/>
            <person name="O'Brien M.J."/>
            <person name="Copetti D."/>
            <person name="Mohd Noor M.I."/>
            <person name="Ong R.C."/>
            <person name="Putra M."/>
            <person name="Sireger I.Z."/>
            <person name="Indrioko S."/>
            <person name="Kosugi Y."/>
            <person name="Izuno A."/>
            <person name="Isagi Y."/>
            <person name="Lee S.L."/>
            <person name="Shimizu K.K."/>
        </authorList>
    </citation>
    <scope>NUCLEOTIDE SEQUENCE [LARGE SCALE GENOMIC DNA]</scope>
    <source>
        <strain evidence="2">214</strain>
    </source>
</reference>
<proteinExistence type="predicted"/>
<protein>
    <submittedName>
        <fullName evidence="2">Uncharacterized protein</fullName>
    </submittedName>
</protein>